<gene>
    <name evidence="2" type="ORF">GCM10022224_058060</name>
</gene>
<reference evidence="3" key="1">
    <citation type="journal article" date="2019" name="Int. J. Syst. Evol. Microbiol.">
        <title>The Global Catalogue of Microorganisms (GCM) 10K type strain sequencing project: providing services to taxonomists for standard genome sequencing and annotation.</title>
        <authorList>
            <consortium name="The Broad Institute Genomics Platform"/>
            <consortium name="The Broad Institute Genome Sequencing Center for Infectious Disease"/>
            <person name="Wu L."/>
            <person name="Ma J."/>
        </authorList>
    </citation>
    <scope>NUCLEOTIDE SEQUENCE [LARGE SCALE GENOMIC DNA]</scope>
    <source>
        <strain evidence="3">JCM 16904</strain>
    </source>
</reference>
<evidence type="ECO:0000313" key="3">
    <source>
        <dbReference type="Proteomes" id="UP001500902"/>
    </source>
</evidence>
<name>A0ABP7CAS0_9ACTN</name>
<protein>
    <recommendedName>
        <fullName evidence="4">JAB domain-containing protein</fullName>
    </recommendedName>
</protein>
<feature type="region of interest" description="Disordered" evidence="1">
    <location>
        <begin position="211"/>
        <end position="279"/>
    </location>
</feature>
<accession>A0ABP7CAS0</accession>
<evidence type="ECO:0000256" key="1">
    <source>
        <dbReference type="SAM" id="MobiDB-lite"/>
    </source>
</evidence>
<dbReference type="RefSeq" id="WP_344885032.1">
    <property type="nucleotide sequence ID" value="NZ_BAAAZP010000102.1"/>
</dbReference>
<feature type="compositionally biased region" description="Basic and acidic residues" evidence="1">
    <location>
        <begin position="218"/>
        <end position="271"/>
    </location>
</feature>
<dbReference type="Gene3D" id="3.40.140.10">
    <property type="entry name" value="Cytidine Deaminase, domain 2"/>
    <property type="match status" value="1"/>
</dbReference>
<proteinExistence type="predicted"/>
<dbReference type="EMBL" id="BAAAZP010000102">
    <property type="protein sequence ID" value="GAA3685664.1"/>
    <property type="molecule type" value="Genomic_DNA"/>
</dbReference>
<sequence length="374" mass="42504">MSDHYVIRIYESELEVICDETFEHQKIETGGSLYGLFSHGGSATIFLATRPAGHVTRHETALELDPEVARIMENGMWETFGLQCLGMWHSHHWINLFEPSSGDRHRAQRLAAKAERLRHVEILANFVHGDGTPPPEQRSRFWGRGESSRDAVVRLAPFFYPDIETFDRAAASFAVIPGESPVRKEADRLKLPSGIGSDLLREARSRARTRYQLGTSAARHEVEPRASAELPRARERTLLPEAAHREEGREAPADPRPGGRRETPDEPRPGRLEPVPIPDHTTFLSRYVNPLMHGSGYEAELRPLGEQLISIIVHGHRHRAVFLYTLGWDGEKPFVWHAILKTGRQSLEWTPKAPEDRYLLPEVFAWGIRNLKEQ</sequence>
<evidence type="ECO:0000313" key="2">
    <source>
        <dbReference type="EMBL" id="GAA3685664.1"/>
    </source>
</evidence>
<evidence type="ECO:0008006" key="4">
    <source>
        <dbReference type="Google" id="ProtNLM"/>
    </source>
</evidence>
<keyword evidence="3" id="KW-1185">Reference proteome</keyword>
<comment type="caution">
    <text evidence="2">The sequence shown here is derived from an EMBL/GenBank/DDBJ whole genome shotgun (WGS) entry which is preliminary data.</text>
</comment>
<dbReference type="Proteomes" id="UP001500902">
    <property type="component" value="Unassembled WGS sequence"/>
</dbReference>
<organism evidence="2 3">
    <name type="scientific">Nonomuraea antimicrobica</name>
    <dbReference type="NCBI Taxonomy" id="561173"/>
    <lineage>
        <taxon>Bacteria</taxon>
        <taxon>Bacillati</taxon>
        <taxon>Actinomycetota</taxon>
        <taxon>Actinomycetes</taxon>
        <taxon>Streptosporangiales</taxon>
        <taxon>Streptosporangiaceae</taxon>
        <taxon>Nonomuraea</taxon>
    </lineage>
</organism>